<dbReference type="InterPro" id="IPR005537">
    <property type="entry name" value="RAMP_III_fam"/>
</dbReference>
<dbReference type="Proteomes" id="UP000001887">
    <property type="component" value="Chromosome"/>
</dbReference>
<feature type="domain" description="CRISPR type III-associated protein" evidence="2">
    <location>
        <begin position="9"/>
        <end position="185"/>
    </location>
</feature>
<evidence type="ECO:0000313" key="4">
    <source>
        <dbReference type="Proteomes" id="UP000001887"/>
    </source>
</evidence>
<keyword evidence="4" id="KW-1185">Reference proteome</keyword>
<dbReference type="Pfam" id="PF03787">
    <property type="entry name" value="RAMPs"/>
    <property type="match status" value="1"/>
</dbReference>
<dbReference type="KEGG" id="psl:Psta_1141"/>
<evidence type="ECO:0000313" key="3">
    <source>
        <dbReference type="EMBL" id="ADB15823.1"/>
    </source>
</evidence>
<dbReference type="CDD" id="cd09726">
    <property type="entry name" value="RAMP_I_III"/>
    <property type="match status" value="1"/>
</dbReference>
<dbReference type="EMBL" id="CP001848">
    <property type="protein sequence ID" value="ADB15823.1"/>
    <property type="molecule type" value="Genomic_DNA"/>
</dbReference>
<name>D2R8Z6_PIRSD</name>
<dbReference type="HOGENOM" id="CLU_028468_0_0_0"/>
<dbReference type="GO" id="GO:0051607">
    <property type="term" value="P:defense response to virus"/>
    <property type="evidence" value="ECO:0007669"/>
    <property type="project" value="UniProtKB-KW"/>
</dbReference>
<proteinExistence type="predicted"/>
<dbReference type="eggNOG" id="COG1337">
    <property type="taxonomic scope" value="Bacteria"/>
</dbReference>
<gene>
    <name evidence="3" type="ordered locus">Psta_1141</name>
</gene>
<evidence type="ECO:0000256" key="1">
    <source>
        <dbReference type="ARBA" id="ARBA00023118"/>
    </source>
</evidence>
<accession>D2R8Z6</accession>
<evidence type="ECO:0000259" key="2">
    <source>
        <dbReference type="Pfam" id="PF03787"/>
    </source>
</evidence>
<organism evidence="3 4">
    <name type="scientific">Pirellula staleyi (strain ATCC 27377 / DSM 6068 / ICPB 4128)</name>
    <name type="common">Pirella staleyi</name>
    <dbReference type="NCBI Taxonomy" id="530564"/>
    <lineage>
        <taxon>Bacteria</taxon>
        <taxon>Pseudomonadati</taxon>
        <taxon>Planctomycetota</taxon>
        <taxon>Planctomycetia</taxon>
        <taxon>Pirellulales</taxon>
        <taxon>Pirellulaceae</taxon>
        <taxon>Pirellula</taxon>
    </lineage>
</organism>
<protein>
    <recommendedName>
        <fullName evidence="2">CRISPR type III-associated protein domain-containing protein</fullName>
    </recommendedName>
</protein>
<dbReference type="STRING" id="530564.Psta_1141"/>
<dbReference type="OrthoDB" id="5621459at2"/>
<keyword evidence="1" id="KW-0051">Antiviral defense</keyword>
<reference evidence="3 4" key="1">
    <citation type="journal article" date="2009" name="Stand. Genomic Sci.">
        <title>Complete genome sequence of Pirellula staleyi type strain (ATCC 27377).</title>
        <authorList>
            <person name="Clum A."/>
            <person name="Tindall B.J."/>
            <person name="Sikorski J."/>
            <person name="Ivanova N."/>
            <person name="Mavrommatis K."/>
            <person name="Lucas S."/>
            <person name="Glavina del Rio T."/>
            <person name="Nolan M."/>
            <person name="Chen F."/>
            <person name="Tice H."/>
            <person name="Pitluck S."/>
            <person name="Cheng J.F."/>
            <person name="Chertkov O."/>
            <person name="Brettin T."/>
            <person name="Han C."/>
            <person name="Detter J.C."/>
            <person name="Kuske C."/>
            <person name="Bruce D."/>
            <person name="Goodwin L."/>
            <person name="Ovchinikova G."/>
            <person name="Pati A."/>
            <person name="Mikhailova N."/>
            <person name="Chen A."/>
            <person name="Palaniappan K."/>
            <person name="Land M."/>
            <person name="Hauser L."/>
            <person name="Chang Y.J."/>
            <person name="Jeffries C.D."/>
            <person name="Chain P."/>
            <person name="Rohde M."/>
            <person name="Goker M."/>
            <person name="Bristow J."/>
            <person name="Eisen J.A."/>
            <person name="Markowitz V."/>
            <person name="Hugenholtz P."/>
            <person name="Kyrpides N.C."/>
            <person name="Klenk H.P."/>
            <person name="Lapidus A."/>
        </authorList>
    </citation>
    <scope>NUCLEOTIDE SEQUENCE [LARGE SCALE GENOMIC DNA]</scope>
    <source>
        <strain evidence="4">ATCC 27377 / DSM 6068 / ICPB 4128</strain>
    </source>
</reference>
<dbReference type="AlphaFoldDB" id="D2R8Z6"/>
<sequence length="661" mass="72823">MIHVELEIKLTLVGPVLTQATSAGRLGLDAVMARTSAGHPFLPYSLVRGKLRQALEEVSSPLQSEDQRNVEQLLPIWFGPRSSSKEAEQERGALCFSDFICPEPKDDLATQTRIRIDRDTGAAEDKMMMVFDSPFKVGEEAPFIGRIWCICGSVGQAESTIKYVLAGLRWVRQFGAEKTIGFGCVSNVDLLKATVTDLAPHSQATRNTITQKLSNLLAKTGSKVIHRSRKPNAPEDGGHGTRFLLRIQPQGPICIGGRRRNANVFESEEVIPGGVLVGTLATMWRQANNKPPSDFVVQPSGGKWDTLAEHFERLVFSHAFPSKRGSGIRPCAIPMSLVSAEPRHGDIPDSLFDVALCSRPRLIPAIGSNLLRPPVFQSDWKSHVVGSKAKAIFGWSSVPRELRVRTAIDIETLRASDEQLFAYEMVVPDQHEWLGYLDLENVPPQDRAMLLEELESLLSAGLCPIGKTKIDASISIEPYTAATPMLPSSSTPLPGNVWVITLQTPAILCASTDLEDPTGEQLFDGYRKAWKTLSDESLELQRFFARQSLSAPRFAGRLPTNSSGQFYPFVVTDAGSTFVLRATGDVRDAQLKVKEWLNLGMPLCDYLLGGSQADKADRDWQRSPYLNRHGYGEVAVNQPWLLGHDSSVVMPQRLDDEEGTI</sequence>